<feature type="compositionally biased region" description="Low complexity" evidence="1">
    <location>
        <begin position="91"/>
        <end position="104"/>
    </location>
</feature>
<keyword evidence="3" id="KW-1185">Reference proteome</keyword>
<dbReference type="AlphaFoldDB" id="A0AAD7KHN5"/>
<feature type="compositionally biased region" description="Low complexity" evidence="1">
    <location>
        <begin position="1"/>
        <end position="20"/>
    </location>
</feature>
<feature type="region of interest" description="Disordered" evidence="1">
    <location>
        <begin position="88"/>
        <end position="238"/>
    </location>
</feature>
<feature type="compositionally biased region" description="Pro residues" evidence="1">
    <location>
        <begin position="31"/>
        <end position="49"/>
    </location>
</feature>
<proteinExistence type="predicted"/>
<feature type="compositionally biased region" description="Polar residues" evidence="1">
    <location>
        <begin position="376"/>
        <end position="397"/>
    </location>
</feature>
<feature type="compositionally biased region" description="Basic and acidic residues" evidence="1">
    <location>
        <begin position="358"/>
        <end position="371"/>
    </location>
</feature>
<dbReference type="EMBL" id="JARJLG010000002">
    <property type="protein sequence ID" value="KAJ7783422.1"/>
    <property type="molecule type" value="Genomic_DNA"/>
</dbReference>
<accession>A0AAD7KHN5</accession>
<protein>
    <submittedName>
        <fullName evidence="2">Uncharacterized protein</fullName>
    </submittedName>
</protein>
<feature type="non-terminal residue" evidence="2">
    <location>
        <position position="1"/>
    </location>
</feature>
<organism evidence="2 3">
    <name type="scientific">Mycena maculata</name>
    <dbReference type="NCBI Taxonomy" id="230809"/>
    <lineage>
        <taxon>Eukaryota</taxon>
        <taxon>Fungi</taxon>
        <taxon>Dikarya</taxon>
        <taxon>Basidiomycota</taxon>
        <taxon>Agaricomycotina</taxon>
        <taxon>Agaricomycetes</taxon>
        <taxon>Agaricomycetidae</taxon>
        <taxon>Agaricales</taxon>
        <taxon>Marasmiineae</taxon>
        <taxon>Mycenaceae</taxon>
        <taxon>Mycena</taxon>
    </lineage>
</organism>
<dbReference type="Proteomes" id="UP001215280">
    <property type="component" value="Unassembled WGS sequence"/>
</dbReference>
<feature type="compositionally biased region" description="Polar residues" evidence="1">
    <location>
        <begin position="105"/>
        <end position="140"/>
    </location>
</feature>
<feature type="compositionally biased region" description="Low complexity" evidence="1">
    <location>
        <begin position="163"/>
        <end position="183"/>
    </location>
</feature>
<feature type="compositionally biased region" description="Polar residues" evidence="1">
    <location>
        <begin position="148"/>
        <end position="160"/>
    </location>
</feature>
<comment type="caution">
    <text evidence="2">The sequence shown here is derived from an EMBL/GenBank/DDBJ whole genome shotgun (WGS) entry which is preliminary data.</text>
</comment>
<feature type="compositionally biased region" description="Polar residues" evidence="1">
    <location>
        <begin position="211"/>
        <end position="226"/>
    </location>
</feature>
<reference evidence="2" key="1">
    <citation type="submission" date="2023-03" db="EMBL/GenBank/DDBJ databases">
        <title>Massive genome expansion in bonnet fungi (Mycena s.s.) driven by repeated elements and novel gene families across ecological guilds.</title>
        <authorList>
            <consortium name="Lawrence Berkeley National Laboratory"/>
            <person name="Harder C.B."/>
            <person name="Miyauchi S."/>
            <person name="Viragh M."/>
            <person name="Kuo A."/>
            <person name="Thoen E."/>
            <person name="Andreopoulos B."/>
            <person name="Lu D."/>
            <person name="Skrede I."/>
            <person name="Drula E."/>
            <person name="Henrissat B."/>
            <person name="Morin E."/>
            <person name="Kohler A."/>
            <person name="Barry K."/>
            <person name="LaButti K."/>
            <person name="Morin E."/>
            <person name="Salamov A."/>
            <person name="Lipzen A."/>
            <person name="Mereny Z."/>
            <person name="Hegedus B."/>
            <person name="Baldrian P."/>
            <person name="Stursova M."/>
            <person name="Weitz H."/>
            <person name="Taylor A."/>
            <person name="Grigoriev I.V."/>
            <person name="Nagy L.G."/>
            <person name="Martin F."/>
            <person name="Kauserud H."/>
        </authorList>
    </citation>
    <scope>NUCLEOTIDE SEQUENCE</scope>
    <source>
        <strain evidence="2">CBHHK188m</strain>
    </source>
</reference>
<feature type="region of interest" description="Disordered" evidence="1">
    <location>
        <begin position="312"/>
        <end position="397"/>
    </location>
</feature>
<feature type="region of interest" description="Disordered" evidence="1">
    <location>
        <begin position="1"/>
        <end position="52"/>
    </location>
</feature>
<evidence type="ECO:0000313" key="2">
    <source>
        <dbReference type="EMBL" id="KAJ7783422.1"/>
    </source>
</evidence>
<name>A0AAD7KHN5_9AGAR</name>
<gene>
    <name evidence="2" type="ORF">DFH07DRAFT_908018</name>
</gene>
<evidence type="ECO:0000256" key="1">
    <source>
        <dbReference type="SAM" id="MobiDB-lite"/>
    </source>
</evidence>
<evidence type="ECO:0000313" key="3">
    <source>
        <dbReference type="Proteomes" id="UP001215280"/>
    </source>
</evidence>
<sequence length="397" mass="41873">MANADTTTSTSLPELTPASLAEHPQISPEDVPVPPSPVPEHPDPVPLLEPAPVRSTLVPLGSQATATAVAHTHPKRFSAVNINKKFLEKNSSSSSTSAPQSVNSTTSKSGSTISRPQTQATASHSRLVTTKLTATPQTLSPAGPGWSRPSSVTPPASTTAPVDGAAAPTTPASGDPSTSTSGPPAQPRSTPARGTGMRESVRDGKPVWGNTRAQQQRPDMTSQSDFPTAAEVAAAPRKVKPTLADRNLVLKEAAALERASAAANKQARMEEADTFRGVHLDPNAHHWDEMEEDDDNFLNGVIEFGDGRQYKIESADPLMDTGLPAAESTDSVPSPPRSRSRSRSRLDEARPSSNVPVSKEERFADDFDRSWPRSRASPSVSTRDLPTGVSTHSSSSA</sequence>